<keyword evidence="2" id="KW-1185">Reference proteome</keyword>
<evidence type="ECO:0000313" key="2">
    <source>
        <dbReference type="Proteomes" id="UP000887560"/>
    </source>
</evidence>
<feature type="chain" id="PRO_5037574892" evidence="1">
    <location>
        <begin position="21"/>
        <end position="217"/>
    </location>
</feature>
<evidence type="ECO:0000313" key="3">
    <source>
        <dbReference type="WBParaSite" id="scf7180000423221.g10456"/>
    </source>
</evidence>
<dbReference type="WBParaSite" id="scf7180000423221.g10456">
    <property type="protein sequence ID" value="scf7180000423221.g10456"/>
    <property type="gene ID" value="scf7180000423221.g10456"/>
</dbReference>
<accession>A0A915P171</accession>
<dbReference type="AlphaFoldDB" id="A0A915P171"/>
<protein>
    <submittedName>
        <fullName evidence="3">Uncharacterized protein</fullName>
    </submittedName>
</protein>
<keyword evidence="1" id="KW-0732">Signal</keyword>
<feature type="signal peptide" evidence="1">
    <location>
        <begin position="1"/>
        <end position="20"/>
    </location>
</feature>
<organism evidence="2 3">
    <name type="scientific">Meloidogyne floridensis</name>
    <dbReference type="NCBI Taxonomy" id="298350"/>
    <lineage>
        <taxon>Eukaryota</taxon>
        <taxon>Metazoa</taxon>
        <taxon>Ecdysozoa</taxon>
        <taxon>Nematoda</taxon>
        <taxon>Chromadorea</taxon>
        <taxon>Rhabditida</taxon>
        <taxon>Tylenchina</taxon>
        <taxon>Tylenchomorpha</taxon>
        <taxon>Tylenchoidea</taxon>
        <taxon>Meloidogynidae</taxon>
        <taxon>Meloidogyninae</taxon>
        <taxon>Meloidogyne</taxon>
    </lineage>
</organism>
<evidence type="ECO:0000256" key="1">
    <source>
        <dbReference type="SAM" id="SignalP"/>
    </source>
</evidence>
<reference evidence="3" key="1">
    <citation type="submission" date="2022-11" db="UniProtKB">
        <authorList>
            <consortium name="WormBaseParasite"/>
        </authorList>
    </citation>
    <scope>IDENTIFICATION</scope>
</reference>
<name>A0A915P171_9BILA</name>
<proteinExistence type="predicted"/>
<sequence>MNLKINIYLFLILFINLINSNNIQNNSNILVEYTKENNKQIKINLINIEFIKNNVEERLEYVNIKIEINGMLSETDKIYLASTKNCNYGVSENNKIYTKKDIINLNKNKKIIYLNEKELVKIKPIFYGLIEINIRDENGNYLNQTQVSQGYILGYLNIKNIIKLNGIEAKLEDENNEGENDGDMFIVEQEELNNYSKYIYRADIQPIFELKNGEKKK</sequence>
<dbReference type="Proteomes" id="UP000887560">
    <property type="component" value="Unplaced"/>
</dbReference>